<name>H1V8N3_COLHI</name>
<dbReference type="eggNOG" id="KOG1237">
    <property type="taxonomic scope" value="Eukaryota"/>
</dbReference>
<reference evidence="3" key="1">
    <citation type="journal article" date="2012" name="Nat. Genet.">
        <title>Lifestyle transitions in plant pathogenic Colletotrichum fungi deciphered by genome and transcriptome analyses.</title>
        <authorList>
            <person name="O'Connell R.J."/>
            <person name="Thon M.R."/>
            <person name="Hacquard S."/>
            <person name="Amyotte S.G."/>
            <person name="Kleemann J."/>
            <person name="Torres M.F."/>
            <person name="Damm U."/>
            <person name="Buiate E.A."/>
            <person name="Epstein L."/>
            <person name="Alkan N."/>
            <person name="Altmueller J."/>
            <person name="Alvarado-Balderrama L."/>
            <person name="Bauser C.A."/>
            <person name="Becker C."/>
            <person name="Birren B.W."/>
            <person name="Chen Z."/>
            <person name="Choi J."/>
            <person name="Crouch J.A."/>
            <person name="Duvick J.P."/>
            <person name="Farman M.A."/>
            <person name="Gan P."/>
            <person name="Heiman D."/>
            <person name="Henrissat B."/>
            <person name="Howard R.J."/>
            <person name="Kabbage M."/>
            <person name="Koch C."/>
            <person name="Kracher B."/>
            <person name="Kubo Y."/>
            <person name="Law A.D."/>
            <person name="Lebrun M.-H."/>
            <person name="Lee Y.-H."/>
            <person name="Miyara I."/>
            <person name="Moore N."/>
            <person name="Neumann U."/>
            <person name="Nordstroem K."/>
            <person name="Panaccione D.G."/>
            <person name="Panstruga R."/>
            <person name="Place M."/>
            <person name="Proctor R.H."/>
            <person name="Prusky D."/>
            <person name="Rech G."/>
            <person name="Reinhardt R."/>
            <person name="Rollins J.A."/>
            <person name="Rounsley S."/>
            <person name="Schardl C.L."/>
            <person name="Schwartz D.C."/>
            <person name="Shenoy N."/>
            <person name="Shirasu K."/>
            <person name="Sikhakolli U.R."/>
            <person name="Stueber K."/>
            <person name="Sukno S.A."/>
            <person name="Sweigard J.A."/>
            <person name="Takano Y."/>
            <person name="Takahara H."/>
            <person name="Trail F."/>
            <person name="van der Does H.C."/>
            <person name="Voll L.M."/>
            <person name="Will I."/>
            <person name="Young S."/>
            <person name="Zeng Q."/>
            <person name="Zhang J."/>
            <person name="Zhou S."/>
            <person name="Dickman M.B."/>
            <person name="Schulze-Lefert P."/>
            <person name="Ver Loren van Themaat E."/>
            <person name="Ma L.-J."/>
            <person name="Vaillancourt L.J."/>
        </authorList>
    </citation>
    <scope>NUCLEOTIDE SEQUENCE [LARGE SCALE GENOMIC DNA]</scope>
    <source>
        <strain evidence="3">IMI 349063</strain>
    </source>
</reference>
<dbReference type="Gene3D" id="1.20.1250.20">
    <property type="entry name" value="MFS general substrate transporter like domains"/>
    <property type="match status" value="1"/>
</dbReference>
<dbReference type="VEuPathDB" id="FungiDB:CH63R_14329"/>
<protein>
    <submittedName>
        <fullName evidence="2">Oligopeptide transporter</fullName>
    </submittedName>
</protein>
<accession>H1V8N3</accession>
<dbReference type="Proteomes" id="UP000007174">
    <property type="component" value="Unassembled WGS sequence"/>
</dbReference>
<dbReference type="SUPFAM" id="SSF103473">
    <property type="entry name" value="MFS general substrate transporter"/>
    <property type="match status" value="1"/>
</dbReference>
<organism evidence="2 3">
    <name type="scientific">Colletotrichum higginsianum (strain IMI 349063)</name>
    <name type="common">Crucifer anthracnose fungus</name>
    <dbReference type="NCBI Taxonomy" id="759273"/>
    <lineage>
        <taxon>Eukaryota</taxon>
        <taxon>Fungi</taxon>
        <taxon>Dikarya</taxon>
        <taxon>Ascomycota</taxon>
        <taxon>Pezizomycotina</taxon>
        <taxon>Sordariomycetes</taxon>
        <taxon>Hypocreomycetidae</taxon>
        <taxon>Glomerellales</taxon>
        <taxon>Glomerellaceae</taxon>
        <taxon>Colletotrichum</taxon>
        <taxon>Colletotrichum destructivum species complex</taxon>
    </lineage>
</organism>
<dbReference type="AlphaFoldDB" id="H1V8N3"/>
<feature type="region of interest" description="Disordered" evidence="1">
    <location>
        <begin position="1"/>
        <end position="45"/>
    </location>
</feature>
<dbReference type="InterPro" id="IPR036259">
    <property type="entry name" value="MFS_trans_sf"/>
</dbReference>
<evidence type="ECO:0000313" key="3">
    <source>
        <dbReference type="Proteomes" id="UP000007174"/>
    </source>
</evidence>
<proteinExistence type="predicted"/>
<sequence>MTDQVGRADGPDLTGPLEKSGPGDLEKADDNAGQPDESPATKDLPRVADRIPNAAWLVMLLTMAERFSFYGMTTPFMNYMQNGRGDPLRPGALGWGQSRASQVSNVFNIISWLTPMASGIVADKGLGRYRTLCVTFVVYLAGTVLLTPPRTAPSSPPAAASASSSTAP</sequence>
<dbReference type="EMBL" id="CACQ02002047">
    <property type="protein sequence ID" value="CCF36586.1"/>
    <property type="molecule type" value="Genomic_DNA"/>
</dbReference>
<dbReference type="HOGENOM" id="CLU_1586360_0_0_1"/>
<evidence type="ECO:0000313" key="2">
    <source>
        <dbReference type="EMBL" id="CCF36586.1"/>
    </source>
</evidence>
<evidence type="ECO:0000256" key="1">
    <source>
        <dbReference type="SAM" id="MobiDB-lite"/>
    </source>
</evidence>
<gene>
    <name evidence="2" type="ORF">CH063_08121</name>
</gene>